<organism evidence="1">
    <name type="scientific">Rhizophora mucronata</name>
    <name type="common">Asiatic mangrove</name>
    <dbReference type="NCBI Taxonomy" id="61149"/>
    <lineage>
        <taxon>Eukaryota</taxon>
        <taxon>Viridiplantae</taxon>
        <taxon>Streptophyta</taxon>
        <taxon>Embryophyta</taxon>
        <taxon>Tracheophyta</taxon>
        <taxon>Spermatophyta</taxon>
        <taxon>Magnoliopsida</taxon>
        <taxon>eudicotyledons</taxon>
        <taxon>Gunneridae</taxon>
        <taxon>Pentapetalae</taxon>
        <taxon>rosids</taxon>
        <taxon>fabids</taxon>
        <taxon>Malpighiales</taxon>
        <taxon>Rhizophoraceae</taxon>
        <taxon>Rhizophora</taxon>
    </lineage>
</organism>
<protein>
    <submittedName>
        <fullName evidence="1">Uncharacterized protein</fullName>
    </submittedName>
</protein>
<reference evidence="1" key="1">
    <citation type="submission" date="2018-02" db="EMBL/GenBank/DDBJ databases">
        <title>Rhizophora mucronata_Transcriptome.</title>
        <authorList>
            <person name="Meera S.P."/>
            <person name="Sreeshan A."/>
            <person name="Augustine A."/>
        </authorList>
    </citation>
    <scope>NUCLEOTIDE SEQUENCE</scope>
    <source>
        <tissue evidence="1">Leaf</tissue>
    </source>
</reference>
<name>A0A2P2R1H9_RHIMU</name>
<proteinExistence type="predicted"/>
<dbReference type="EMBL" id="GGEC01092594">
    <property type="protein sequence ID" value="MBX73078.1"/>
    <property type="molecule type" value="Transcribed_RNA"/>
</dbReference>
<evidence type="ECO:0000313" key="1">
    <source>
        <dbReference type="EMBL" id="MBX73078.1"/>
    </source>
</evidence>
<sequence length="20" mass="2426">MKDLRRSLTISQMRKSITNF</sequence>
<accession>A0A2P2R1H9</accession>
<dbReference type="AlphaFoldDB" id="A0A2P2R1H9"/>